<gene>
    <name evidence="9" type="ORF">LITE_LOCUS19962</name>
</gene>
<dbReference type="InterPro" id="IPR000157">
    <property type="entry name" value="TIR_dom"/>
</dbReference>
<keyword evidence="10" id="KW-1185">Reference proteome</keyword>
<evidence type="ECO:0000313" key="10">
    <source>
        <dbReference type="Proteomes" id="UP001154282"/>
    </source>
</evidence>
<evidence type="ECO:0000256" key="4">
    <source>
        <dbReference type="ARBA" id="ARBA00022801"/>
    </source>
</evidence>
<keyword evidence="3" id="KW-0677">Repeat</keyword>
<evidence type="ECO:0000256" key="7">
    <source>
        <dbReference type="ARBA" id="ARBA00047304"/>
    </source>
</evidence>
<dbReference type="GO" id="GO:0061809">
    <property type="term" value="F:NAD+ nucleosidase activity, cyclic ADP-ribose generating"/>
    <property type="evidence" value="ECO:0007669"/>
    <property type="project" value="UniProtKB-EC"/>
</dbReference>
<accession>A0AAV0KR14</accession>
<protein>
    <recommendedName>
        <fullName evidence="1">ADP-ribosyl cyclase/cyclic ADP-ribose hydrolase</fullName>
        <ecNumber evidence="1">3.2.2.6</ecNumber>
    </recommendedName>
</protein>
<dbReference type="Proteomes" id="UP001154282">
    <property type="component" value="Unassembled WGS sequence"/>
</dbReference>
<evidence type="ECO:0000256" key="3">
    <source>
        <dbReference type="ARBA" id="ARBA00022737"/>
    </source>
</evidence>
<dbReference type="InterPro" id="IPR002182">
    <property type="entry name" value="NB-ARC"/>
</dbReference>
<organism evidence="9 10">
    <name type="scientific">Linum tenue</name>
    <dbReference type="NCBI Taxonomy" id="586396"/>
    <lineage>
        <taxon>Eukaryota</taxon>
        <taxon>Viridiplantae</taxon>
        <taxon>Streptophyta</taxon>
        <taxon>Embryophyta</taxon>
        <taxon>Tracheophyta</taxon>
        <taxon>Spermatophyta</taxon>
        <taxon>Magnoliopsida</taxon>
        <taxon>eudicotyledons</taxon>
        <taxon>Gunneridae</taxon>
        <taxon>Pentapetalae</taxon>
        <taxon>rosids</taxon>
        <taxon>fabids</taxon>
        <taxon>Malpighiales</taxon>
        <taxon>Linaceae</taxon>
        <taxon>Linum</taxon>
    </lineage>
</organism>
<dbReference type="GO" id="GO:0043531">
    <property type="term" value="F:ADP binding"/>
    <property type="evidence" value="ECO:0007669"/>
    <property type="project" value="InterPro"/>
</dbReference>
<dbReference type="Pfam" id="PF23282">
    <property type="entry name" value="WHD_ROQ1"/>
    <property type="match status" value="1"/>
</dbReference>
<comment type="caution">
    <text evidence="9">The sequence shown here is derived from an EMBL/GenBank/DDBJ whole genome shotgun (WGS) entry which is preliminary data.</text>
</comment>
<dbReference type="Gene3D" id="3.40.50.10140">
    <property type="entry name" value="Toll/interleukin-1 receptor homology (TIR) domain"/>
    <property type="match status" value="1"/>
</dbReference>
<dbReference type="SUPFAM" id="SSF52058">
    <property type="entry name" value="L domain-like"/>
    <property type="match status" value="1"/>
</dbReference>
<dbReference type="FunFam" id="1.10.8.430:FF:000002">
    <property type="entry name" value="Disease resistance protein (TIR-NBS-LRR class)"/>
    <property type="match status" value="1"/>
</dbReference>
<dbReference type="Gene3D" id="3.40.50.300">
    <property type="entry name" value="P-loop containing nucleotide triphosphate hydrolases"/>
    <property type="match status" value="1"/>
</dbReference>
<dbReference type="PROSITE" id="PS50104">
    <property type="entry name" value="TIR"/>
    <property type="match status" value="1"/>
</dbReference>
<keyword evidence="4" id="KW-0378">Hydrolase</keyword>
<feature type="non-terminal residue" evidence="9">
    <location>
        <position position="1"/>
    </location>
</feature>
<dbReference type="InterPro" id="IPR032675">
    <property type="entry name" value="LRR_dom_sf"/>
</dbReference>
<dbReference type="PRINTS" id="PR00364">
    <property type="entry name" value="DISEASERSIST"/>
</dbReference>
<dbReference type="Pfam" id="PF00931">
    <property type="entry name" value="NB-ARC"/>
    <property type="match status" value="1"/>
</dbReference>
<comment type="catalytic activity">
    <reaction evidence="7">
        <text>NAD(+) + H2O = ADP-D-ribose + nicotinamide + H(+)</text>
        <dbReference type="Rhea" id="RHEA:16301"/>
        <dbReference type="ChEBI" id="CHEBI:15377"/>
        <dbReference type="ChEBI" id="CHEBI:15378"/>
        <dbReference type="ChEBI" id="CHEBI:17154"/>
        <dbReference type="ChEBI" id="CHEBI:57540"/>
        <dbReference type="ChEBI" id="CHEBI:57967"/>
        <dbReference type="EC" id="3.2.2.6"/>
    </reaction>
    <physiologicalReaction direction="left-to-right" evidence="7">
        <dbReference type="Rhea" id="RHEA:16302"/>
    </physiologicalReaction>
</comment>
<dbReference type="Gene3D" id="3.80.10.10">
    <property type="entry name" value="Ribonuclease Inhibitor"/>
    <property type="match status" value="3"/>
</dbReference>
<dbReference type="GO" id="GO:0007165">
    <property type="term" value="P:signal transduction"/>
    <property type="evidence" value="ECO:0007669"/>
    <property type="project" value="InterPro"/>
</dbReference>
<dbReference type="GO" id="GO:0006952">
    <property type="term" value="P:defense response"/>
    <property type="evidence" value="ECO:0007669"/>
    <property type="project" value="InterPro"/>
</dbReference>
<evidence type="ECO:0000259" key="8">
    <source>
        <dbReference type="PROSITE" id="PS50104"/>
    </source>
</evidence>
<keyword evidence="6" id="KW-0520">NAD</keyword>
<feature type="domain" description="TIR" evidence="8">
    <location>
        <begin position="49"/>
        <end position="217"/>
    </location>
</feature>
<dbReference type="InterPro" id="IPR035897">
    <property type="entry name" value="Toll_tir_struct_dom_sf"/>
</dbReference>
<proteinExistence type="predicted"/>
<dbReference type="InterPro" id="IPR058192">
    <property type="entry name" value="WHD_ROQ1-like"/>
</dbReference>
<dbReference type="Pfam" id="PF23286">
    <property type="entry name" value="LRR_13"/>
    <property type="match status" value="1"/>
</dbReference>
<dbReference type="PANTHER" id="PTHR11017:SF573">
    <property type="entry name" value="ADP-RIBOSYL CYCLASE_CYCLIC ADP-RIBOSE HYDROLASE"/>
    <property type="match status" value="1"/>
</dbReference>
<dbReference type="InterPro" id="IPR044974">
    <property type="entry name" value="Disease_R_plants"/>
</dbReference>
<dbReference type="PANTHER" id="PTHR11017">
    <property type="entry name" value="LEUCINE-RICH REPEAT-CONTAINING PROTEIN"/>
    <property type="match status" value="1"/>
</dbReference>
<dbReference type="SMART" id="SM00255">
    <property type="entry name" value="TIR"/>
    <property type="match status" value="1"/>
</dbReference>
<dbReference type="SUPFAM" id="SSF52200">
    <property type="entry name" value="Toll/Interleukin receptor TIR domain"/>
    <property type="match status" value="1"/>
</dbReference>
<dbReference type="InterPro" id="IPR042197">
    <property type="entry name" value="Apaf_helical"/>
</dbReference>
<evidence type="ECO:0000256" key="2">
    <source>
        <dbReference type="ARBA" id="ARBA00022614"/>
    </source>
</evidence>
<name>A0AAV0KR14_9ROSI</name>
<evidence type="ECO:0000313" key="9">
    <source>
        <dbReference type="EMBL" id="CAI0424456.1"/>
    </source>
</evidence>
<keyword evidence="5" id="KW-0611">Plant defense</keyword>
<dbReference type="EMBL" id="CAMGYJ010000005">
    <property type="protein sequence ID" value="CAI0424456.1"/>
    <property type="molecule type" value="Genomic_DNA"/>
</dbReference>
<dbReference type="FunFam" id="3.40.50.10140:FF:000007">
    <property type="entry name" value="Disease resistance protein (TIR-NBS-LRR class)"/>
    <property type="match status" value="1"/>
</dbReference>
<dbReference type="EC" id="3.2.2.6" evidence="1"/>
<dbReference type="InterPro" id="IPR058546">
    <property type="entry name" value="RPS4B/Roq1-like_LRR"/>
</dbReference>
<evidence type="ECO:0000256" key="6">
    <source>
        <dbReference type="ARBA" id="ARBA00023027"/>
    </source>
</evidence>
<evidence type="ECO:0000256" key="5">
    <source>
        <dbReference type="ARBA" id="ARBA00022821"/>
    </source>
</evidence>
<dbReference type="InterPro" id="IPR027417">
    <property type="entry name" value="P-loop_NTPase"/>
</dbReference>
<dbReference type="Gene3D" id="1.10.8.430">
    <property type="entry name" value="Helical domain of apoptotic protease-activating factors"/>
    <property type="match status" value="1"/>
</dbReference>
<evidence type="ECO:0000256" key="1">
    <source>
        <dbReference type="ARBA" id="ARBA00011982"/>
    </source>
</evidence>
<reference evidence="9" key="1">
    <citation type="submission" date="2022-08" db="EMBL/GenBank/DDBJ databases">
        <authorList>
            <person name="Gutierrez-Valencia J."/>
        </authorList>
    </citation>
    <scope>NUCLEOTIDE SEQUENCE</scope>
</reference>
<keyword evidence="2" id="KW-0433">Leucine-rich repeat</keyword>
<dbReference type="AlphaFoldDB" id="A0AAV0KR14"/>
<sequence>SQKPRGAQYSARIGIVDSGNWNSASLQPTMSSAAAGQASSSSSSPASQFRYDVFLSFRGSDTRYGFVSHLYNALKEKGVSTFKDDQKLERGKLISPEILRVIELSRFSIVVFSKDYASSPWCLEELQIIIQCMEHENKSHTVIPVFYSVDPSDVGEVRNSYAASFAQHEVDFPDDAEMLRNWKAALKKAAELSGWDSRHKEEPALIQEIVEDVVNKLGRRFSNKPSGLVGIERRIKDVELLLSTGLVDVRVVGIWGMAGIGKSVLAEAVYHHISHKFDACCILKNVRDVAEKRGLDHLRRKLLSALIAEDGLRILDKNLDVLMRGRLRNKCILVVLDDVSNVNQLTSLAGDRDWFGPGSRIIITSKDKHLLEQHEVDSVYEAKPLSESESLQLFCQHAFKKRSRMQEFMGLSRTVVNYARGLPLALQVLGSSLFNMDRGDWESKLKVLEEFPPQDIVQILRQSFDVLDRSEKNIFLDVACFFKGEDEEYVVSILEGCGSSARYGLKVLLLKSLITIQDNKVWMHDLLQQMAWEVVRQESLHEVGMRSRLWNHLDVCDVLVQNTGTKDVESIVLDLSKVKENMSLKGGAFHKMNRLRLLKVCYPHHSGGSEYVLNKEPSLDMDENRGNDAQLSGKFKPLVRKLESLRVMDTTTEGSSRLHMASKLTALSNELRSLHWHGYPFESLPANFYPRNLVEFNLSFSSLKNLWRGNKVFDKMKYMKVSYSQKLAHLPDFSGVQNLEILILESCVKLIEVHPSVGFLRKLAYLNLKGCRSLLYLPPTIGMTSLETLVLSGCSKLNKFPELEGDMGRLSELLLDGTDISELPASIQKLTGLVTLSVTGCKRLEFIPEGVGHCRGLTILRLTGCENLRRVQFELSLLENLEEFHGEGTALELSHLIGGGYLEKLKVFTLRRSGKSPLSLIQTPRRDPFPVVEPSASVGSPHFIHYAVFQMLSSLTSLDLSYCNLPNLLCDLTQLACLTKLDLSGNHFTRLFNGALPRNLQVLIVSSCKNLYSIPALPPATYCLEASNCQSLGWMEPPGGNESARMRGINLMNCLALGANTEAQVAVELIKTHAHQTPSHPVSELSIIIPGSKIVEEWRRYEHMHSMTTVVELPPEFHDYPLKGVALWVTFNVESFTARANLSLDFHFRSGGENIISEVGFVVSKGTEVRTMHMWLRFVPVLLFKSVRNRDYPTPVDLVIVTNSSDLSVNSSGLYPICQDQQGMLLDVIPSSTGL</sequence>
<dbReference type="SUPFAM" id="SSF52540">
    <property type="entry name" value="P-loop containing nucleoside triphosphate hydrolases"/>
    <property type="match status" value="1"/>
</dbReference>
<dbReference type="Pfam" id="PF01582">
    <property type="entry name" value="TIR"/>
    <property type="match status" value="1"/>
</dbReference>